<protein>
    <submittedName>
        <fullName evidence="2">Uncharacterized protein involved in outer membrane biogenesis</fullName>
    </submittedName>
</protein>
<organism evidence="2 3">
    <name type="scientific">Marinobacter pelagius</name>
    <dbReference type="NCBI Taxonomy" id="379482"/>
    <lineage>
        <taxon>Bacteria</taxon>
        <taxon>Pseudomonadati</taxon>
        <taxon>Pseudomonadota</taxon>
        <taxon>Gammaproteobacteria</taxon>
        <taxon>Pseudomonadales</taxon>
        <taxon>Marinobacteraceae</taxon>
        <taxon>Marinobacter</taxon>
    </lineage>
</organism>
<sequence length="941" mass="101158">MARSRQKSRLPRNLAIVALVLVVLYAVVGFLVLPWWLKRTIPEQLDQQMGWQGEVTDLAINPFALTVEATQLSANDSDGEKVLGFDRLFVNLSFFQLFRGIVGFQEIRLQEPYIRVDLLEDYSINFARDWQAAHPEPQRAAEPETDGQDSGPPKLFFQQLAIDGGELLFRDFSHAEPAEFRITPLDLSLSDLATWPREEGDSNYYLLAAIGSQTVEWQGDLSVTPLYSRGSLRIADISYETLEHFLAPYLPYDLRGGSVTVRSDYELQAGEVFYLATENGELSLEDLAVALDAESEAARLTTGRIGVDQIGFDLTAREARVGQVTVDNLDLAVARDAGGSIDWLAPLAGDTTEAETGESAPESAADTRPFRWSVDGVSVARSAVSWQDRVPATEADLRLQEISLSTGTLSHRLEEPVSYDLSATLASGGRMALQGQVTPAPFTFEAAVSGSGITLSAFEPYLQQGANLSVANGQLGFDGNLDLDSQQEPMTGTFSGTAEVSNLNLRLAGQQDRLLSWQTVRLAPIEYNVSPARLEIGTISVVQPVANIVRGTDAILNVSQIPVSGGGSSEDTSADETVDSGDGQPSFIFRIGELALENGSVAYTDRTLSPAFTTSFDELSGSVIGISNIPPQQGKVSLRGRVGQVGEVKFQGTLGTLGTDDVSDLTLTMDNLSLPALSPYFGRYLGYGVDSGKLDLDLDYEIAGSRIDASNLVVMDRLQLGQAVASDEAVNAPVKLGLALLRDSDGVIEVDLPISGDLSDPDFSVGQVVMRAFVNLLVKAAASPFSMLGSIAEMAGLTGEDLGQVSFVPGSVELAEGEAAKLSALADALRERPELLLNVRGAVSPETDGLALLRDELTDGGQKELSEEAWAQAREAYLSGERKLPPEALNNLARDRGLAVRQLLANTQKVPADQLFLLDPVRDARVGAEGNVVVPFALDVR</sequence>
<evidence type="ECO:0000313" key="2">
    <source>
        <dbReference type="EMBL" id="RBP32396.1"/>
    </source>
</evidence>
<comment type="caution">
    <text evidence="2">The sequence shown here is derived from an EMBL/GenBank/DDBJ whole genome shotgun (WGS) entry which is preliminary data.</text>
</comment>
<accession>A0A366GW03</accession>
<dbReference type="GO" id="GO:0005886">
    <property type="term" value="C:plasma membrane"/>
    <property type="evidence" value="ECO:0007669"/>
    <property type="project" value="TreeGrafter"/>
</dbReference>
<keyword evidence="1" id="KW-0812">Transmembrane</keyword>
<dbReference type="RefSeq" id="WP_113861950.1">
    <property type="nucleotide sequence ID" value="NZ_QNRO01000004.1"/>
</dbReference>
<dbReference type="InterPro" id="IPR008023">
    <property type="entry name" value="DUF748"/>
</dbReference>
<name>A0A366GW03_9GAMM</name>
<proteinExistence type="predicted"/>
<reference evidence="2 3" key="1">
    <citation type="submission" date="2018-06" db="EMBL/GenBank/DDBJ databases">
        <title>Freshwater and sediment microbial communities from various areas in North America, analyzing microbe dynamics in response to fracking.</title>
        <authorList>
            <person name="Lamendella R."/>
        </authorList>
    </citation>
    <scope>NUCLEOTIDE SEQUENCE [LARGE SCALE GENOMIC DNA]</scope>
    <source>
        <strain evidence="2 3">114J</strain>
    </source>
</reference>
<dbReference type="PANTHER" id="PTHR30441">
    <property type="entry name" value="DUF748 DOMAIN-CONTAINING PROTEIN"/>
    <property type="match status" value="1"/>
</dbReference>
<keyword evidence="1" id="KW-0472">Membrane</keyword>
<dbReference type="OrthoDB" id="9757969at2"/>
<dbReference type="PANTHER" id="PTHR30441:SF8">
    <property type="entry name" value="DUF748 DOMAIN-CONTAINING PROTEIN"/>
    <property type="match status" value="1"/>
</dbReference>
<dbReference type="Proteomes" id="UP000252995">
    <property type="component" value="Unassembled WGS sequence"/>
</dbReference>
<keyword evidence="1" id="KW-1133">Transmembrane helix</keyword>
<evidence type="ECO:0000256" key="1">
    <source>
        <dbReference type="SAM" id="Phobius"/>
    </source>
</evidence>
<evidence type="ECO:0000313" key="3">
    <source>
        <dbReference type="Proteomes" id="UP000252995"/>
    </source>
</evidence>
<dbReference type="InterPro" id="IPR052894">
    <property type="entry name" value="AsmA-related"/>
</dbReference>
<dbReference type="EMBL" id="QNRO01000004">
    <property type="protein sequence ID" value="RBP32396.1"/>
    <property type="molecule type" value="Genomic_DNA"/>
</dbReference>
<dbReference type="STRING" id="379482.SAMN04487961_0736"/>
<dbReference type="Pfam" id="PF05359">
    <property type="entry name" value="DUF748"/>
    <property type="match status" value="2"/>
</dbReference>
<feature type="transmembrane region" description="Helical" evidence="1">
    <location>
        <begin position="12"/>
        <end position="37"/>
    </location>
</feature>
<dbReference type="AlphaFoldDB" id="A0A366GW03"/>
<gene>
    <name evidence="2" type="ORF">DET50_104165</name>
</gene>
<dbReference type="GO" id="GO:0090313">
    <property type="term" value="P:regulation of protein targeting to membrane"/>
    <property type="evidence" value="ECO:0007669"/>
    <property type="project" value="TreeGrafter"/>
</dbReference>